<evidence type="ECO:0000256" key="5">
    <source>
        <dbReference type="ARBA" id="ARBA00022927"/>
    </source>
</evidence>
<name>A0ABD2NIG9_9CUCU</name>
<feature type="chain" id="PRO_5044741161" description="Immediate early response 3-interacting protein 1" evidence="10">
    <location>
        <begin position="19"/>
        <end position="83"/>
    </location>
</feature>
<gene>
    <name evidence="11" type="ORF">HHI36_013493</name>
</gene>
<dbReference type="InterPro" id="IPR013880">
    <property type="entry name" value="Yos1"/>
</dbReference>
<comment type="function">
    <text evidence="9">Regulator of endoplasmic reticulum secretion that acts as a key determinant of brain size. Required for secretion of extracellular matrix proteins. Required for correct brain development by depositing sufficient extracellular matrix proteins for tissue integrity and the proliferation of neural progenitors. Acts as a regulator of the unfolded protein response (UPR).</text>
</comment>
<keyword evidence="3" id="KW-0813">Transport</keyword>
<dbReference type="GO" id="GO:0015031">
    <property type="term" value="P:protein transport"/>
    <property type="evidence" value="ECO:0007669"/>
    <property type="project" value="UniProtKB-KW"/>
</dbReference>
<dbReference type="AlphaFoldDB" id="A0ABD2NIG9"/>
<evidence type="ECO:0000256" key="6">
    <source>
        <dbReference type="ARBA" id="ARBA00022989"/>
    </source>
</evidence>
<keyword evidence="6" id="KW-1133">Transmembrane helix</keyword>
<comment type="similarity">
    <text evidence="8">Belongs to the YOS1 family.</text>
</comment>
<dbReference type="PANTHER" id="PTHR15858:SF0">
    <property type="entry name" value="IMMEDIATE EARLY RESPONSE 3-INTERACTING PROTEIN 1"/>
    <property type="match status" value="1"/>
</dbReference>
<feature type="signal peptide" evidence="10">
    <location>
        <begin position="1"/>
        <end position="18"/>
    </location>
</feature>
<evidence type="ECO:0000256" key="9">
    <source>
        <dbReference type="ARBA" id="ARBA00045999"/>
    </source>
</evidence>
<evidence type="ECO:0000256" key="7">
    <source>
        <dbReference type="ARBA" id="ARBA00023136"/>
    </source>
</evidence>
<evidence type="ECO:0000313" key="12">
    <source>
        <dbReference type="Proteomes" id="UP001516400"/>
    </source>
</evidence>
<comment type="subcellular location">
    <subcellularLocation>
        <location evidence="1">Membrane</location>
    </subcellularLocation>
</comment>
<evidence type="ECO:0000256" key="3">
    <source>
        <dbReference type="ARBA" id="ARBA00022448"/>
    </source>
</evidence>
<evidence type="ECO:0000256" key="10">
    <source>
        <dbReference type="SAM" id="SignalP"/>
    </source>
</evidence>
<dbReference type="PANTHER" id="PTHR15858">
    <property type="entry name" value="IMMEDIATE EARLY RESPONSE 3-INTERACTING PROTEIN 1"/>
    <property type="match status" value="1"/>
</dbReference>
<keyword evidence="4" id="KW-0812">Transmembrane</keyword>
<dbReference type="Pfam" id="PF08571">
    <property type="entry name" value="Yos1"/>
    <property type="match status" value="1"/>
</dbReference>
<organism evidence="11 12">
    <name type="scientific">Cryptolaemus montrouzieri</name>
    <dbReference type="NCBI Taxonomy" id="559131"/>
    <lineage>
        <taxon>Eukaryota</taxon>
        <taxon>Metazoa</taxon>
        <taxon>Ecdysozoa</taxon>
        <taxon>Arthropoda</taxon>
        <taxon>Hexapoda</taxon>
        <taxon>Insecta</taxon>
        <taxon>Pterygota</taxon>
        <taxon>Neoptera</taxon>
        <taxon>Endopterygota</taxon>
        <taxon>Coleoptera</taxon>
        <taxon>Polyphaga</taxon>
        <taxon>Cucujiformia</taxon>
        <taxon>Coccinelloidea</taxon>
        <taxon>Coccinellidae</taxon>
        <taxon>Scymninae</taxon>
        <taxon>Scymnini</taxon>
        <taxon>Cryptolaemus</taxon>
    </lineage>
</organism>
<sequence length="83" mass="9238">MAFTLWTLFEATLLCLNAICILHEERFLVKIGWSSKSPGVHGFGEQPGAKAQILNLIHSIRTVARIPLILLNLLTILFKLILG</sequence>
<comment type="caution">
    <text evidence="11">The sequence shown here is derived from an EMBL/GenBank/DDBJ whole genome shotgun (WGS) entry which is preliminary data.</text>
</comment>
<accession>A0ABD2NIG9</accession>
<keyword evidence="7" id="KW-0472">Membrane</keyword>
<keyword evidence="5" id="KW-0653">Protein transport</keyword>
<dbReference type="GO" id="GO:0016020">
    <property type="term" value="C:membrane"/>
    <property type="evidence" value="ECO:0007669"/>
    <property type="project" value="UniProtKB-SubCell"/>
</dbReference>
<evidence type="ECO:0000313" key="11">
    <source>
        <dbReference type="EMBL" id="KAL3278150.1"/>
    </source>
</evidence>
<keyword evidence="10" id="KW-0732">Signal</keyword>
<evidence type="ECO:0000256" key="4">
    <source>
        <dbReference type="ARBA" id="ARBA00022692"/>
    </source>
</evidence>
<evidence type="ECO:0000256" key="2">
    <source>
        <dbReference type="ARBA" id="ARBA00016434"/>
    </source>
</evidence>
<dbReference type="Proteomes" id="UP001516400">
    <property type="component" value="Unassembled WGS sequence"/>
</dbReference>
<evidence type="ECO:0000256" key="8">
    <source>
        <dbReference type="ARBA" id="ARBA00024203"/>
    </source>
</evidence>
<protein>
    <recommendedName>
        <fullName evidence="2">Immediate early response 3-interacting protein 1</fullName>
    </recommendedName>
</protein>
<dbReference type="EMBL" id="JABFTP020000103">
    <property type="protein sequence ID" value="KAL3278150.1"/>
    <property type="molecule type" value="Genomic_DNA"/>
</dbReference>
<evidence type="ECO:0000256" key="1">
    <source>
        <dbReference type="ARBA" id="ARBA00004370"/>
    </source>
</evidence>
<reference evidence="11 12" key="1">
    <citation type="journal article" date="2021" name="BMC Biol.">
        <title>Horizontally acquired antibacterial genes associated with adaptive radiation of ladybird beetles.</title>
        <authorList>
            <person name="Li H.S."/>
            <person name="Tang X.F."/>
            <person name="Huang Y.H."/>
            <person name="Xu Z.Y."/>
            <person name="Chen M.L."/>
            <person name="Du X.Y."/>
            <person name="Qiu B.Y."/>
            <person name="Chen P.T."/>
            <person name="Zhang W."/>
            <person name="Slipinski A."/>
            <person name="Escalona H.E."/>
            <person name="Waterhouse R.M."/>
            <person name="Zwick A."/>
            <person name="Pang H."/>
        </authorList>
    </citation>
    <scope>NUCLEOTIDE SEQUENCE [LARGE SCALE GENOMIC DNA]</scope>
    <source>
        <strain evidence="11">SYSU2018</strain>
    </source>
</reference>
<keyword evidence="12" id="KW-1185">Reference proteome</keyword>
<proteinExistence type="inferred from homology"/>